<evidence type="ECO:0000313" key="1">
    <source>
        <dbReference type="EMBL" id="EDP19417.1"/>
    </source>
</evidence>
<reference evidence="1 2" key="1">
    <citation type="submission" date="2007-08" db="EMBL/GenBank/DDBJ databases">
        <authorList>
            <person name="Fulton L."/>
            <person name="Clifton S."/>
            <person name="Fulton B."/>
            <person name="Xu J."/>
            <person name="Minx P."/>
            <person name="Pepin K.H."/>
            <person name="Johnson M."/>
            <person name="Thiruvilangam P."/>
            <person name="Bhonagiri V."/>
            <person name="Nash W.E."/>
            <person name="Mardis E.R."/>
            <person name="Wilson R.K."/>
        </authorList>
    </citation>
    <scope>NUCLEOTIDE SEQUENCE [LARGE SCALE GENOMIC DNA]</scope>
    <source>
        <strain evidence="2">ATCC BAA-613 / DSM 15670 / CCUG 46953 / JCM 12243 / WAL 16351</strain>
    </source>
</reference>
<dbReference type="AlphaFoldDB" id="A8RGX5"/>
<dbReference type="EMBL" id="ABCC02000002">
    <property type="protein sequence ID" value="EDP19417.1"/>
    <property type="molecule type" value="Genomic_DNA"/>
</dbReference>
<accession>A8RGX5</accession>
<dbReference type="Proteomes" id="UP000005396">
    <property type="component" value="Unassembled WGS sequence"/>
</dbReference>
<protein>
    <submittedName>
        <fullName evidence="1">Uncharacterized protein</fullName>
    </submittedName>
</protein>
<gene>
    <name evidence="1" type="ORF">CLOBOL_00254</name>
</gene>
<proteinExistence type="predicted"/>
<dbReference type="PaxDb" id="411902-CLOBOL_00254"/>
<dbReference type="HOGENOM" id="CLU_3249418_0_0_9"/>
<evidence type="ECO:0000313" key="2">
    <source>
        <dbReference type="Proteomes" id="UP000005396"/>
    </source>
</evidence>
<name>A8RGX5_ENTBW</name>
<comment type="caution">
    <text evidence="1">The sequence shown here is derived from an EMBL/GenBank/DDBJ whole genome shotgun (WGS) entry which is preliminary data.</text>
</comment>
<sequence>MLVKDIVFLYQHMRSGVNLKYYGERLKEESWKGTGLKKAADF</sequence>
<organism evidence="1 2">
    <name type="scientific">Enterocloster bolteae (strain ATCC BAA-613 / DSM 15670 / CCUG 46953 / JCM 12243 / WAL 16351)</name>
    <name type="common">Clostridium bolteae</name>
    <dbReference type="NCBI Taxonomy" id="411902"/>
    <lineage>
        <taxon>Bacteria</taxon>
        <taxon>Bacillati</taxon>
        <taxon>Bacillota</taxon>
        <taxon>Clostridia</taxon>
        <taxon>Lachnospirales</taxon>
        <taxon>Lachnospiraceae</taxon>
        <taxon>Enterocloster</taxon>
    </lineage>
</organism>
<reference evidence="1 2" key="2">
    <citation type="submission" date="2007-09" db="EMBL/GenBank/DDBJ databases">
        <title>Draft genome sequence of Clostridium bolteae (ATCC BAA-613).</title>
        <authorList>
            <person name="Sudarsanam P."/>
            <person name="Ley R."/>
            <person name="Guruge J."/>
            <person name="Turnbaugh P.J."/>
            <person name="Mahowald M."/>
            <person name="Liep D."/>
            <person name="Gordon J."/>
        </authorList>
    </citation>
    <scope>NUCLEOTIDE SEQUENCE [LARGE SCALE GENOMIC DNA]</scope>
    <source>
        <strain evidence="2">ATCC BAA-613 / DSM 15670 / CCUG 46953 / JCM 12243 / WAL 16351</strain>
    </source>
</reference>